<sequence length="31" mass="3843">MNVKQMITNGFYDIYEKYAKLIDKINRNKQY</sequence>
<proteinExistence type="predicted"/>
<accession>A0A0E9X962</accession>
<organism evidence="1">
    <name type="scientific">Anguilla anguilla</name>
    <name type="common">European freshwater eel</name>
    <name type="synonym">Muraena anguilla</name>
    <dbReference type="NCBI Taxonomy" id="7936"/>
    <lineage>
        <taxon>Eukaryota</taxon>
        <taxon>Metazoa</taxon>
        <taxon>Chordata</taxon>
        <taxon>Craniata</taxon>
        <taxon>Vertebrata</taxon>
        <taxon>Euteleostomi</taxon>
        <taxon>Actinopterygii</taxon>
        <taxon>Neopterygii</taxon>
        <taxon>Teleostei</taxon>
        <taxon>Anguilliformes</taxon>
        <taxon>Anguillidae</taxon>
        <taxon>Anguilla</taxon>
    </lineage>
</organism>
<reference evidence="1" key="1">
    <citation type="submission" date="2014-11" db="EMBL/GenBank/DDBJ databases">
        <authorList>
            <person name="Amaro Gonzalez C."/>
        </authorList>
    </citation>
    <scope>NUCLEOTIDE SEQUENCE</scope>
</reference>
<evidence type="ECO:0000313" key="1">
    <source>
        <dbReference type="EMBL" id="JAH99164.1"/>
    </source>
</evidence>
<reference evidence="1" key="2">
    <citation type="journal article" date="2015" name="Fish Shellfish Immunol.">
        <title>Early steps in the European eel (Anguilla anguilla)-Vibrio vulnificus interaction in the gills: Role of the RtxA13 toxin.</title>
        <authorList>
            <person name="Callol A."/>
            <person name="Pajuelo D."/>
            <person name="Ebbesson L."/>
            <person name="Teles M."/>
            <person name="MacKenzie S."/>
            <person name="Amaro C."/>
        </authorList>
    </citation>
    <scope>NUCLEOTIDE SEQUENCE</scope>
</reference>
<dbReference type="EMBL" id="GBXM01009413">
    <property type="protein sequence ID" value="JAH99164.1"/>
    <property type="molecule type" value="Transcribed_RNA"/>
</dbReference>
<protein>
    <submittedName>
        <fullName evidence="1">Uncharacterized protein</fullName>
    </submittedName>
</protein>
<dbReference type="AlphaFoldDB" id="A0A0E9X962"/>
<name>A0A0E9X962_ANGAN</name>